<dbReference type="InterPro" id="IPR011257">
    <property type="entry name" value="DNA_glycosylase"/>
</dbReference>
<dbReference type="GO" id="GO:0005737">
    <property type="term" value="C:cytoplasm"/>
    <property type="evidence" value="ECO:0007669"/>
    <property type="project" value="TreeGrafter"/>
</dbReference>
<dbReference type="EC" id="3.2.2.21" evidence="3"/>
<dbReference type="GO" id="GO:0032993">
    <property type="term" value="C:protein-DNA complex"/>
    <property type="evidence" value="ECO:0007669"/>
    <property type="project" value="TreeGrafter"/>
</dbReference>
<comment type="catalytic activity">
    <reaction evidence="1">
        <text>Hydrolysis of alkylated DNA, releasing 3-methyladenine, 3-methylguanine, 7-methylguanine and 7-methyladenine.</text>
        <dbReference type="EC" id="3.2.2.21"/>
    </reaction>
</comment>
<evidence type="ECO:0000259" key="7">
    <source>
        <dbReference type="SMART" id="SM00478"/>
    </source>
</evidence>
<keyword evidence="4" id="KW-0227">DNA damage</keyword>
<evidence type="ECO:0000256" key="1">
    <source>
        <dbReference type="ARBA" id="ARBA00000086"/>
    </source>
</evidence>
<comment type="caution">
    <text evidence="8">The sequence shown here is derived from an EMBL/GenBank/DDBJ whole genome shotgun (WGS) entry which is preliminary data.</text>
</comment>
<dbReference type="PANTHER" id="PTHR43003">
    <property type="entry name" value="DNA-3-METHYLADENINE GLYCOSYLASE"/>
    <property type="match status" value="1"/>
</dbReference>
<evidence type="ECO:0000256" key="3">
    <source>
        <dbReference type="ARBA" id="ARBA00012000"/>
    </source>
</evidence>
<keyword evidence="9" id="KW-1185">Reference proteome</keyword>
<dbReference type="Pfam" id="PF07934">
    <property type="entry name" value="OGG_N"/>
    <property type="match status" value="1"/>
</dbReference>
<dbReference type="Proteomes" id="UP000614216">
    <property type="component" value="Unassembled WGS sequence"/>
</dbReference>
<gene>
    <name evidence="8" type="ORF">JMN32_13790</name>
</gene>
<evidence type="ECO:0000313" key="9">
    <source>
        <dbReference type="Proteomes" id="UP000614216"/>
    </source>
</evidence>
<dbReference type="SMART" id="SM00478">
    <property type="entry name" value="ENDO3c"/>
    <property type="match status" value="1"/>
</dbReference>
<dbReference type="FunFam" id="1.10.340.30:FF:000004">
    <property type="entry name" value="DNA-3-methyladenine glycosylase II"/>
    <property type="match status" value="1"/>
</dbReference>
<dbReference type="Gene3D" id="1.10.1670.10">
    <property type="entry name" value="Helix-hairpin-Helix base-excision DNA repair enzymes (C-terminal)"/>
    <property type="match status" value="1"/>
</dbReference>
<dbReference type="Gene3D" id="1.10.340.30">
    <property type="entry name" value="Hypothetical protein, domain 2"/>
    <property type="match status" value="1"/>
</dbReference>
<organism evidence="8 9">
    <name type="scientific">Fulvivirga marina</name>
    <dbReference type="NCBI Taxonomy" id="2494733"/>
    <lineage>
        <taxon>Bacteria</taxon>
        <taxon>Pseudomonadati</taxon>
        <taxon>Bacteroidota</taxon>
        <taxon>Cytophagia</taxon>
        <taxon>Cytophagales</taxon>
        <taxon>Fulvivirgaceae</taxon>
        <taxon>Fulvivirga</taxon>
    </lineage>
</organism>
<feature type="domain" description="HhH-GPD" evidence="7">
    <location>
        <begin position="128"/>
        <end position="292"/>
    </location>
</feature>
<dbReference type="InterPro" id="IPR037046">
    <property type="entry name" value="AlkA_N_sf"/>
</dbReference>
<dbReference type="GO" id="GO:0006289">
    <property type="term" value="P:nucleotide-excision repair"/>
    <property type="evidence" value="ECO:0007669"/>
    <property type="project" value="InterPro"/>
</dbReference>
<protein>
    <recommendedName>
        <fullName evidence="3">DNA-3-methyladenine glycosylase II</fullName>
        <ecNumber evidence="3">3.2.2.21</ecNumber>
    </recommendedName>
</protein>
<dbReference type="SUPFAM" id="SSF48150">
    <property type="entry name" value="DNA-glycosylase"/>
    <property type="match status" value="1"/>
</dbReference>
<dbReference type="InterPro" id="IPR003265">
    <property type="entry name" value="HhH-GPD_domain"/>
</dbReference>
<accession>A0A937G2S2</accession>
<dbReference type="Gene3D" id="3.30.310.20">
    <property type="entry name" value="DNA-3-methyladenine glycosylase AlkA, N-terminal domain"/>
    <property type="match status" value="1"/>
</dbReference>
<dbReference type="InterPro" id="IPR012904">
    <property type="entry name" value="OGG_N"/>
</dbReference>
<dbReference type="EMBL" id="JAEUGD010000043">
    <property type="protein sequence ID" value="MBL6447386.1"/>
    <property type="molecule type" value="Genomic_DNA"/>
</dbReference>
<evidence type="ECO:0000256" key="6">
    <source>
        <dbReference type="ARBA" id="ARBA00023204"/>
    </source>
</evidence>
<evidence type="ECO:0000313" key="8">
    <source>
        <dbReference type="EMBL" id="MBL6447386.1"/>
    </source>
</evidence>
<dbReference type="GO" id="GO:0032131">
    <property type="term" value="F:alkylated DNA binding"/>
    <property type="evidence" value="ECO:0007669"/>
    <property type="project" value="TreeGrafter"/>
</dbReference>
<dbReference type="GO" id="GO:0006285">
    <property type="term" value="P:base-excision repair, AP site formation"/>
    <property type="evidence" value="ECO:0007669"/>
    <property type="project" value="TreeGrafter"/>
</dbReference>
<dbReference type="PANTHER" id="PTHR43003:SF12">
    <property type="entry name" value="DNA-3-METHYLADENINE GLYCOSYLASE"/>
    <property type="match status" value="1"/>
</dbReference>
<dbReference type="Pfam" id="PF00730">
    <property type="entry name" value="HhH-GPD"/>
    <property type="match status" value="1"/>
</dbReference>
<dbReference type="GO" id="GO:0043916">
    <property type="term" value="F:DNA-7-methylguanine glycosylase activity"/>
    <property type="evidence" value="ECO:0007669"/>
    <property type="project" value="TreeGrafter"/>
</dbReference>
<dbReference type="GO" id="GO:0006307">
    <property type="term" value="P:DNA alkylation repair"/>
    <property type="evidence" value="ECO:0007669"/>
    <property type="project" value="TreeGrafter"/>
</dbReference>
<proteinExistence type="inferred from homology"/>
<evidence type="ECO:0000256" key="5">
    <source>
        <dbReference type="ARBA" id="ARBA00022801"/>
    </source>
</evidence>
<sequence length="294" mass="33706">MQIEIPLPEHFSYQECLWYLDRGLDECLYRIENEIVYKAVSFNDKKALIKISASPQALQVNTLTQSSSIPDEAIVNYVNTWFDLGRDLSDFYTLAANDPLLSQLLAKYSGLRLIGINDLFEALCWSVIGQQINLKFAYKLKRALVERFGSYQDFGGQRYYYFPSPAELSAVTKQDLLAIQFSRQKADYVLNLAEMFDAGRISKSHLQQLSFRDALAELSKLHGIGAWTANYVSMRCLRFVEAFPMGDAGLQNAIRSLWGQKEKPTALQLRELSDQWAGWQAYATLYLWRSLSER</sequence>
<comment type="similarity">
    <text evidence="2">Belongs to the alkylbase DNA glycosidase AlkA family.</text>
</comment>
<dbReference type="CDD" id="cd00056">
    <property type="entry name" value="ENDO3c"/>
    <property type="match status" value="1"/>
</dbReference>
<name>A0A937G2S2_9BACT</name>
<evidence type="ECO:0000256" key="4">
    <source>
        <dbReference type="ARBA" id="ARBA00022763"/>
    </source>
</evidence>
<dbReference type="GO" id="GO:0008725">
    <property type="term" value="F:DNA-3-methyladenine glycosylase activity"/>
    <property type="evidence" value="ECO:0007669"/>
    <property type="project" value="TreeGrafter"/>
</dbReference>
<keyword evidence="5" id="KW-0378">Hydrolase</keyword>
<dbReference type="InterPro" id="IPR051912">
    <property type="entry name" value="Alkylbase_DNA_Glycosylase/TA"/>
</dbReference>
<dbReference type="InterPro" id="IPR023170">
    <property type="entry name" value="HhH_base_excis_C"/>
</dbReference>
<dbReference type="AlphaFoldDB" id="A0A937G2S2"/>
<dbReference type="RefSeq" id="WP_202856924.1">
    <property type="nucleotide sequence ID" value="NZ_JAEUGD010000043.1"/>
</dbReference>
<keyword evidence="6" id="KW-0234">DNA repair</keyword>
<dbReference type="GO" id="GO:0008534">
    <property type="term" value="F:oxidized purine nucleobase lesion DNA N-glycosylase activity"/>
    <property type="evidence" value="ECO:0007669"/>
    <property type="project" value="InterPro"/>
</dbReference>
<reference evidence="8" key="1">
    <citation type="submission" date="2021-01" db="EMBL/GenBank/DDBJ databases">
        <title>Fulvivirga kasyanovii gen. nov., sp nov., a novel member of the phylum Bacteroidetes isolated from seawater in a mussel farm.</title>
        <authorList>
            <person name="Zhao L.-H."/>
            <person name="Wang Z.-J."/>
        </authorList>
    </citation>
    <scope>NUCLEOTIDE SEQUENCE</scope>
    <source>
        <strain evidence="8">29W222</strain>
    </source>
</reference>
<evidence type="ECO:0000256" key="2">
    <source>
        <dbReference type="ARBA" id="ARBA00010817"/>
    </source>
</evidence>